<evidence type="ECO:0000313" key="4">
    <source>
        <dbReference type="EMBL" id="MDS1272084.1"/>
    </source>
</evidence>
<feature type="domain" description="Peptidase S9 prolyl oligopeptidase catalytic" evidence="2">
    <location>
        <begin position="564"/>
        <end position="761"/>
    </location>
</feature>
<dbReference type="SUPFAM" id="SSF82171">
    <property type="entry name" value="DPP6 N-terminal domain-like"/>
    <property type="match status" value="1"/>
</dbReference>
<dbReference type="PANTHER" id="PTHR11731">
    <property type="entry name" value="PROTEASE FAMILY S9B,C DIPEPTIDYL-PEPTIDASE IV-RELATED"/>
    <property type="match status" value="1"/>
</dbReference>
<dbReference type="Pfam" id="PF07676">
    <property type="entry name" value="PD40"/>
    <property type="match status" value="1"/>
</dbReference>
<dbReference type="EMBL" id="JAVLVT010000009">
    <property type="protein sequence ID" value="MDS1272084.1"/>
    <property type="molecule type" value="Genomic_DNA"/>
</dbReference>
<feature type="region of interest" description="Disordered" evidence="1">
    <location>
        <begin position="89"/>
        <end position="109"/>
    </location>
</feature>
<dbReference type="Pfam" id="PF00930">
    <property type="entry name" value="DPPIV_N"/>
    <property type="match status" value="1"/>
</dbReference>
<dbReference type="RefSeq" id="WP_310913629.1">
    <property type="nucleotide sequence ID" value="NZ_JAVLVT010000009.1"/>
</dbReference>
<reference evidence="5" key="1">
    <citation type="submission" date="2023-07" db="EMBL/GenBank/DDBJ databases">
        <title>Novel species in the genus Lipingzhangella isolated from Sambhar Salt Lake.</title>
        <authorList>
            <person name="Jiya N."/>
            <person name="Kajale S."/>
            <person name="Sharma A."/>
        </authorList>
    </citation>
    <scope>NUCLEOTIDE SEQUENCE [LARGE SCALE GENOMIC DNA]</scope>
    <source>
        <strain evidence="5">LS1_29</strain>
    </source>
</reference>
<evidence type="ECO:0000259" key="2">
    <source>
        <dbReference type="Pfam" id="PF00326"/>
    </source>
</evidence>
<evidence type="ECO:0000259" key="3">
    <source>
        <dbReference type="Pfam" id="PF00930"/>
    </source>
</evidence>
<feature type="compositionally biased region" description="Basic and acidic residues" evidence="1">
    <location>
        <begin position="99"/>
        <end position="109"/>
    </location>
</feature>
<organism evidence="4 5">
    <name type="scientific">Lipingzhangella rawalii</name>
    <dbReference type="NCBI Taxonomy" id="2055835"/>
    <lineage>
        <taxon>Bacteria</taxon>
        <taxon>Bacillati</taxon>
        <taxon>Actinomycetota</taxon>
        <taxon>Actinomycetes</taxon>
        <taxon>Streptosporangiales</taxon>
        <taxon>Nocardiopsidaceae</taxon>
        <taxon>Lipingzhangella</taxon>
    </lineage>
</organism>
<sequence length="770" mass="83120">MSFPRQYARTRRFTLGAPSRFRISPDGRRVAFVRSQHGTDPQGALWLAELGSASPQAGAEQGAAGDTAGDMSAENTEVWHERLLVDPRSLAEDAGDIPPEERARRERARETGGGIVSYSTDRAMRTAVFALGGRLYVVSLASGEPQERADGVATGTPRELPVATPAVDPVLSPDGSRLAYVHNGAVRVLELDSGVDMVLAHPGTGAGETPEETSDTVTWGLAEFIAAEEMQRTRGMWWSPDSRAVLAARVDTAPVQRWHLADPASPESTPQQIAYPAAGTANAEVRLAVLAVPEARSHPGPVEPVWVQWDRAALPYVVAVHWSATAPPTLVVQSRDQQQLCLLTVAPHSGSSEVLRRESGQPWVEIPSGVPARTGSGALVWIAPLADTYALNVDGQAVTPPDLYVRAVVDAGVTAPEDVADGLPLASAARETVLFTASTEPTEVELWAYDPQRGLRRLGEPGGMQSGRLRGGTLVAQRRSLHEDRVHTWIERAHTPTHTVVSHAQRPELAPPRITLMRSGQEEIRTAVLLPSWYEPGSGPLPVLLDPYGGPHAQRVVAAYHAFLSPQWFAEQGFAVVVADGRGSPGRGLSWEHALAGNLADPPLEDQVTALHAAAERHPELDLNRVGIRGWSFGGYLAALAVLRRPEVFHAAIAGAPVTDWRLYDTHYTERYLGMPEQESKRYAHSSLLEDADRLERPLMLIHGLVDDNVVFAHTQRLSSALLAAGRTHTVLPLAGVTHMPADEVAAENLLLLQVDFLNTALLTTSGHRE</sequence>
<dbReference type="Gene3D" id="2.140.10.30">
    <property type="entry name" value="Dipeptidylpeptidase IV, N-terminal domain"/>
    <property type="match status" value="1"/>
</dbReference>
<accession>A0ABU2H9S7</accession>
<comment type="caution">
    <text evidence="4">The sequence shown here is derived from an EMBL/GenBank/DDBJ whole genome shotgun (WGS) entry which is preliminary data.</text>
</comment>
<keyword evidence="5" id="KW-1185">Reference proteome</keyword>
<evidence type="ECO:0000256" key="1">
    <source>
        <dbReference type="SAM" id="MobiDB-lite"/>
    </source>
</evidence>
<dbReference type="InterPro" id="IPR002469">
    <property type="entry name" value="Peptidase_S9B_N"/>
</dbReference>
<dbReference type="SUPFAM" id="SSF53474">
    <property type="entry name" value="alpha/beta-Hydrolases"/>
    <property type="match status" value="1"/>
</dbReference>
<protein>
    <submittedName>
        <fullName evidence="4">Prolyl oligopeptidase family serine peptidase</fullName>
    </submittedName>
</protein>
<name>A0ABU2H9S7_9ACTN</name>
<proteinExistence type="predicted"/>
<dbReference type="InterPro" id="IPR029058">
    <property type="entry name" value="AB_hydrolase_fold"/>
</dbReference>
<dbReference type="PANTHER" id="PTHR11731:SF193">
    <property type="entry name" value="DIPEPTIDYL PEPTIDASE 9"/>
    <property type="match status" value="1"/>
</dbReference>
<dbReference type="Pfam" id="PF00326">
    <property type="entry name" value="Peptidase_S9"/>
    <property type="match status" value="1"/>
</dbReference>
<dbReference type="Proteomes" id="UP001250214">
    <property type="component" value="Unassembled WGS sequence"/>
</dbReference>
<dbReference type="InterPro" id="IPR001375">
    <property type="entry name" value="Peptidase_S9_cat"/>
</dbReference>
<feature type="domain" description="Dipeptidylpeptidase IV N-terminal" evidence="3">
    <location>
        <begin position="136"/>
        <end position="384"/>
    </location>
</feature>
<dbReference type="Gene3D" id="3.40.50.1820">
    <property type="entry name" value="alpha/beta hydrolase"/>
    <property type="match status" value="1"/>
</dbReference>
<gene>
    <name evidence="4" type="ORF">RIF23_17480</name>
</gene>
<dbReference type="InterPro" id="IPR050278">
    <property type="entry name" value="Serine_Prot_S9B/DPPIV"/>
</dbReference>
<dbReference type="InterPro" id="IPR011659">
    <property type="entry name" value="WD40"/>
</dbReference>
<evidence type="ECO:0000313" key="5">
    <source>
        <dbReference type="Proteomes" id="UP001250214"/>
    </source>
</evidence>